<evidence type="ECO:0000313" key="4">
    <source>
        <dbReference type="EMBL" id="MCQ4839764.1"/>
    </source>
</evidence>
<dbReference type="PANTHER" id="PTHR43649">
    <property type="entry name" value="ARABINOSE-BINDING PROTEIN-RELATED"/>
    <property type="match status" value="1"/>
</dbReference>
<feature type="region of interest" description="Disordered" evidence="2">
    <location>
        <begin position="22"/>
        <end position="64"/>
    </location>
</feature>
<feature type="chain" id="PRO_5046624657" evidence="3">
    <location>
        <begin position="25"/>
        <end position="560"/>
    </location>
</feature>
<proteinExistence type="predicted"/>
<comment type="caution">
    <text evidence="4">The sequence shown here is derived from an EMBL/GenBank/DDBJ whole genome shotgun (WGS) entry which is preliminary data.</text>
</comment>
<organism evidence="4 5">
    <name type="scientific">Neglectibacter timonensis</name>
    <dbReference type="NCBI Taxonomy" id="1776382"/>
    <lineage>
        <taxon>Bacteria</taxon>
        <taxon>Bacillati</taxon>
        <taxon>Bacillota</taxon>
        <taxon>Clostridia</taxon>
        <taxon>Eubacteriales</taxon>
        <taxon>Oscillospiraceae</taxon>
        <taxon>Neglectibacter</taxon>
    </lineage>
</organism>
<evidence type="ECO:0000256" key="2">
    <source>
        <dbReference type="SAM" id="MobiDB-lite"/>
    </source>
</evidence>
<reference evidence="4 5" key="1">
    <citation type="submission" date="2022-06" db="EMBL/GenBank/DDBJ databases">
        <title>Isolation of gut microbiota from human fecal samples.</title>
        <authorList>
            <person name="Pamer E.G."/>
            <person name="Barat B."/>
            <person name="Waligurski E."/>
            <person name="Medina S."/>
            <person name="Paddock L."/>
            <person name="Mostad J."/>
        </authorList>
    </citation>
    <scope>NUCLEOTIDE SEQUENCE [LARGE SCALE GENOMIC DNA]</scope>
    <source>
        <strain evidence="4 5">DFI.9.73</strain>
    </source>
</reference>
<feature type="signal peptide" evidence="3">
    <location>
        <begin position="1"/>
        <end position="24"/>
    </location>
</feature>
<name>A0ABT1RYP4_9FIRM</name>
<dbReference type="RefSeq" id="WP_066862755.1">
    <property type="nucleotide sequence ID" value="NZ_CABKVV010000013.1"/>
</dbReference>
<accession>A0ABT1RYP4</accession>
<gene>
    <name evidence="4" type="ORF">NE695_07545</name>
</gene>
<dbReference type="EMBL" id="JANFZH010000014">
    <property type="protein sequence ID" value="MCQ4839764.1"/>
    <property type="molecule type" value="Genomic_DNA"/>
</dbReference>
<dbReference type="PANTHER" id="PTHR43649:SF33">
    <property type="entry name" value="POLYGALACTURONAN_RHAMNOGALACTURONAN-BINDING PROTEIN YTCQ"/>
    <property type="match status" value="1"/>
</dbReference>
<dbReference type="InterPro" id="IPR050490">
    <property type="entry name" value="Bact_solute-bd_prot1"/>
</dbReference>
<dbReference type="GeneID" id="90532004"/>
<dbReference type="Proteomes" id="UP001524473">
    <property type="component" value="Unassembled WGS sequence"/>
</dbReference>
<feature type="compositionally biased region" description="Low complexity" evidence="2">
    <location>
        <begin position="22"/>
        <end position="52"/>
    </location>
</feature>
<dbReference type="SUPFAM" id="SSF53850">
    <property type="entry name" value="Periplasmic binding protein-like II"/>
    <property type="match status" value="1"/>
</dbReference>
<evidence type="ECO:0000256" key="3">
    <source>
        <dbReference type="SAM" id="SignalP"/>
    </source>
</evidence>
<dbReference type="Gene3D" id="3.40.190.10">
    <property type="entry name" value="Periplasmic binding protein-like II"/>
    <property type="match status" value="2"/>
</dbReference>
<sequence>MRKTKKWLAALLAAALLVSTAACGSPSSSGSSSESSKGSSSASSAVSQEGSEPSTADVSDAEPGWKQHADEPITLQWYVNYSWFPRKWEGSKATEKYIKDTGINVELIIPAGNEAEKLNTMIASDTLPDLITLGCTDTQVAEMIDAEMVLPLNKLADEHDPYFYKVANQERLDWYTQDDGNVYGYPNASYSFSDYEKYGNIPSNQVYMVRKDMYEALGKPDMTTPEGFVNTLVAAKEKFPDVDGSPLIPLGTHEFGDTGCWALESYLQNFLAIPYEVDGKWYDRYTDPEYITWLKALRECGEKGLLANDIFVDKRSQMEEKIVQGRYFSMLYQRTDMATQQKIVYENDPEKIYIAIDGPKNSKGDDYTLPGGSIQGWTLTMIGANTEHPDRCIQFFSYFMEPETQMTMHFGPEGVGYTMVDGKPKWIEEAKELSDKDTDAFENQINGGMWMLLDYAMQLEWSDPPKDPLGQLEEWTYDYAFNPSVYNITTPAADSEEMTIKTNIEALWGKTLPKLLLAPTEEEFDQIFEQWKKDRDAAGFDKWMAYQQAQYEKNKEKLGL</sequence>
<evidence type="ECO:0000256" key="1">
    <source>
        <dbReference type="ARBA" id="ARBA00022729"/>
    </source>
</evidence>
<dbReference type="PROSITE" id="PS51257">
    <property type="entry name" value="PROKAR_LIPOPROTEIN"/>
    <property type="match status" value="1"/>
</dbReference>
<keyword evidence="5" id="KW-1185">Reference proteome</keyword>
<protein>
    <submittedName>
        <fullName evidence="4">Extracellular solute-binding protein</fullName>
    </submittedName>
</protein>
<keyword evidence="1 3" id="KW-0732">Signal</keyword>
<evidence type="ECO:0000313" key="5">
    <source>
        <dbReference type="Proteomes" id="UP001524473"/>
    </source>
</evidence>